<feature type="compositionally biased region" description="Basic and acidic residues" evidence="1">
    <location>
        <begin position="7"/>
        <end position="18"/>
    </location>
</feature>
<proteinExistence type="predicted"/>
<feature type="compositionally biased region" description="Polar residues" evidence="1">
    <location>
        <begin position="124"/>
        <end position="140"/>
    </location>
</feature>
<gene>
    <name evidence="2" type="ORF">BT62DRAFT_33074</name>
</gene>
<dbReference type="RefSeq" id="XP_043046383.1">
    <property type="nucleotide sequence ID" value="XM_043180526.1"/>
</dbReference>
<feature type="compositionally biased region" description="Polar residues" evidence="1">
    <location>
        <begin position="24"/>
        <end position="34"/>
    </location>
</feature>
<feature type="compositionally biased region" description="Polar residues" evidence="1">
    <location>
        <begin position="152"/>
        <end position="166"/>
    </location>
</feature>
<organism evidence="2 3">
    <name type="scientific">Guyanagaster necrorhizus</name>
    <dbReference type="NCBI Taxonomy" id="856835"/>
    <lineage>
        <taxon>Eukaryota</taxon>
        <taxon>Fungi</taxon>
        <taxon>Dikarya</taxon>
        <taxon>Basidiomycota</taxon>
        <taxon>Agaricomycotina</taxon>
        <taxon>Agaricomycetes</taxon>
        <taxon>Agaricomycetidae</taxon>
        <taxon>Agaricales</taxon>
        <taxon>Marasmiineae</taxon>
        <taxon>Physalacriaceae</taxon>
        <taxon>Guyanagaster</taxon>
    </lineage>
</organism>
<evidence type="ECO:0000313" key="2">
    <source>
        <dbReference type="EMBL" id="KAG7452883.1"/>
    </source>
</evidence>
<dbReference type="Proteomes" id="UP000812287">
    <property type="component" value="Unassembled WGS sequence"/>
</dbReference>
<evidence type="ECO:0000313" key="3">
    <source>
        <dbReference type="Proteomes" id="UP000812287"/>
    </source>
</evidence>
<feature type="region of interest" description="Disordered" evidence="1">
    <location>
        <begin position="376"/>
        <end position="413"/>
    </location>
</feature>
<feature type="region of interest" description="Disordered" evidence="1">
    <location>
        <begin position="425"/>
        <end position="497"/>
    </location>
</feature>
<dbReference type="AlphaFoldDB" id="A0A9P8AYQ2"/>
<feature type="region of interest" description="Disordered" evidence="1">
    <location>
        <begin position="234"/>
        <end position="299"/>
    </location>
</feature>
<evidence type="ECO:0000256" key="1">
    <source>
        <dbReference type="SAM" id="MobiDB-lite"/>
    </source>
</evidence>
<accession>A0A9P8AYQ2</accession>
<name>A0A9P8AYQ2_9AGAR</name>
<dbReference type="EMBL" id="MU250523">
    <property type="protein sequence ID" value="KAG7452883.1"/>
    <property type="molecule type" value="Genomic_DNA"/>
</dbReference>
<dbReference type="GeneID" id="66102822"/>
<protein>
    <submittedName>
        <fullName evidence="2">Uncharacterized protein</fullName>
    </submittedName>
</protein>
<feature type="compositionally biased region" description="Low complexity" evidence="1">
    <location>
        <begin position="111"/>
        <end position="123"/>
    </location>
</feature>
<feature type="compositionally biased region" description="Polar residues" evidence="1">
    <location>
        <begin position="443"/>
        <end position="464"/>
    </location>
</feature>
<comment type="caution">
    <text evidence="2">The sequence shown here is derived from an EMBL/GenBank/DDBJ whole genome shotgun (WGS) entry which is preliminary data.</text>
</comment>
<reference evidence="2" key="1">
    <citation type="submission" date="2020-11" db="EMBL/GenBank/DDBJ databases">
        <title>Adaptations for nitrogen fixation in a non-lichenized fungal sporocarp promotes dispersal by wood-feeding termites.</title>
        <authorList>
            <consortium name="DOE Joint Genome Institute"/>
            <person name="Koch R.A."/>
            <person name="Yoon G."/>
            <person name="Arayal U."/>
            <person name="Lail K."/>
            <person name="Amirebrahimi M."/>
            <person name="Labutti K."/>
            <person name="Lipzen A."/>
            <person name="Riley R."/>
            <person name="Barry K."/>
            <person name="Henrissat B."/>
            <person name="Grigoriev I.V."/>
            <person name="Herr J.R."/>
            <person name="Aime M.C."/>
        </authorList>
    </citation>
    <scope>NUCLEOTIDE SEQUENCE</scope>
    <source>
        <strain evidence="2">MCA 3950</strain>
    </source>
</reference>
<sequence length="629" mass="70859">MSSSSSQDDRRRLQRATDARQLTRRNSSFLNSVKNYVPKPIARFFSGSEEFDDSKDEMGKRRRLDGQQNEPVDGHDDGPAPSKRLRLRSPDRAVSQPPPQTTSAQSGYLDPPSSAFQPFFQPSYLSNDPSNRSSSLTLPATTIPDIPRNEPRTTLSLLRNQFSRTMSIDPPQNPLTRRLSRDVPMKSVALPPLHDAAVRDTSMESAPGSFIPSSASRTRDTSLPLGFRIRTSVTPQPVRDSSEPPTISSLGSKPVFVRGPAPEVSKTQATLGSLVDTQRRTQSPVRQHSSSSLLFGSQPSMKAPRLTTVAERTLHELDIYRTPLKPSRLRENSYLASSPGTATDMFSRKKSYQRMPGGRTVKAKVANETKPYAGDAGIKKHLARSRKANAEDEAVSSKDEPNGDDVSMNADQPLSDILPEINKDRGELKLPDNQPKNSKVAEKQSTITMPSNSSLRVGRTFTSRNHIDRPSRSGKTGFSAAFDDDEEERREEESRKEREMMEEAAKHVPVFNIPTGFSFAKDVLHSTCRKQGSRPFPHYPFPYLLSNLVLSRCLALLLSHHQTVQGWNLLRLPLLRRRLRFVNLISLRRWTLCLRFRQRLKTWRRRVAASRISLLQARLSPRPLWWCHR</sequence>
<keyword evidence="3" id="KW-1185">Reference proteome</keyword>
<feature type="region of interest" description="Disordered" evidence="1">
    <location>
        <begin position="1"/>
        <end position="182"/>
    </location>
</feature>
<dbReference type="OrthoDB" id="3230904at2759"/>